<dbReference type="OrthoDB" id="3078321at2"/>
<gene>
    <name evidence="1" type="ORF">CBF27_03620</name>
</gene>
<name>A0A430AYZ7_9ENTE</name>
<keyword evidence="2" id="KW-1185">Reference proteome</keyword>
<dbReference type="Pfam" id="PF04883">
    <property type="entry name" value="HK97-gp10_like"/>
    <property type="match status" value="1"/>
</dbReference>
<organism evidence="1 2">
    <name type="scientific">Vagococcus acidifermentans</name>
    <dbReference type="NCBI Taxonomy" id="564710"/>
    <lineage>
        <taxon>Bacteria</taxon>
        <taxon>Bacillati</taxon>
        <taxon>Bacillota</taxon>
        <taxon>Bacilli</taxon>
        <taxon>Lactobacillales</taxon>
        <taxon>Enterococcaceae</taxon>
        <taxon>Vagococcus</taxon>
    </lineage>
</organism>
<evidence type="ECO:0000313" key="1">
    <source>
        <dbReference type="EMBL" id="RSU13283.1"/>
    </source>
</evidence>
<evidence type="ECO:0000313" key="2">
    <source>
        <dbReference type="Proteomes" id="UP000286773"/>
    </source>
</evidence>
<dbReference type="InterPro" id="IPR010064">
    <property type="entry name" value="HK97-gp10_tail"/>
</dbReference>
<protein>
    <recommendedName>
        <fullName evidence="3">HK97 gp10 family phage protein</fullName>
    </recommendedName>
</protein>
<sequence>MAKVSMRMPEDFLLKISKLGDKTDEIIPKVLESGGEVVLEHVKSNLKSSIGKGTKVKSRSTGELVSSLGLSPALLDRNGNHNVKVGFKEPRKDGDSNAKIANILEYGKSNQPAKPFLKPARRTSRKPCIDAMRERFDREVKNI</sequence>
<dbReference type="Proteomes" id="UP000286773">
    <property type="component" value="Unassembled WGS sequence"/>
</dbReference>
<accession>A0A430AYZ7</accession>
<evidence type="ECO:0008006" key="3">
    <source>
        <dbReference type="Google" id="ProtNLM"/>
    </source>
</evidence>
<comment type="caution">
    <text evidence="1">The sequence shown here is derived from an EMBL/GenBank/DDBJ whole genome shotgun (WGS) entry which is preliminary data.</text>
</comment>
<dbReference type="NCBIfam" id="TIGR01725">
    <property type="entry name" value="phge_HK97_gp10"/>
    <property type="match status" value="1"/>
</dbReference>
<dbReference type="EMBL" id="NGKC01000003">
    <property type="protein sequence ID" value="RSU13283.1"/>
    <property type="molecule type" value="Genomic_DNA"/>
</dbReference>
<dbReference type="RefSeq" id="WP_126812537.1">
    <property type="nucleotide sequence ID" value="NZ_NGKC01000003.1"/>
</dbReference>
<reference evidence="1 2" key="1">
    <citation type="submission" date="2017-05" db="EMBL/GenBank/DDBJ databases">
        <title>Vagococcus spp. assemblies.</title>
        <authorList>
            <person name="Gulvik C.A."/>
        </authorList>
    </citation>
    <scope>NUCLEOTIDE SEQUENCE [LARGE SCALE GENOMIC DNA]</scope>
    <source>
        <strain evidence="1 2">LMG 24798</strain>
    </source>
</reference>
<dbReference type="AlphaFoldDB" id="A0A430AYZ7"/>
<proteinExistence type="predicted"/>